<dbReference type="RefSeq" id="WP_090032328.1">
    <property type="nucleotide sequence ID" value="NZ_BONM01000006.1"/>
</dbReference>
<dbReference type="NCBIfam" id="NF009384">
    <property type="entry name" value="PRK12743.1"/>
    <property type="match status" value="1"/>
</dbReference>
<dbReference type="EMBL" id="FOKA01000006">
    <property type="protein sequence ID" value="SFB07126.1"/>
    <property type="molecule type" value="Genomic_DNA"/>
</dbReference>
<evidence type="ECO:0000313" key="5">
    <source>
        <dbReference type="Proteomes" id="UP000199012"/>
    </source>
</evidence>
<evidence type="ECO:0000313" key="4">
    <source>
        <dbReference type="EMBL" id="SFB07126.1"/>
    </source>
</evidence>
<evidence type="ECO:0000256" key="2">
    <source>
        <dbReference type="ARBA" id="ARBA00023002"/>
    </source>
</evidence>
<dbReference type="STRING" id="988821.SAMN05421867_106121"/>
<reference evidence="4 5" key="1">
    <citation type="submission" date="2016-10" db="EMBL/GenBank/DDBJ databases">
        <authorList>
            <person name="de Groot N.N."/>
        </authorList>
    </citation>
    <scope>NUCLEOTIDE SEQUENCE [LARGE SCALE GENOMIC DNA]</scope>
    <source>
        <strain evidence="4 5">CGMCC 4.6945</strain>
    </source>
</reference>
<organism evidence="4 5">
    <name type="scientific">Cellulomonas marina</name>
    <dbReference type="NCBI Taxonomy" id="988821"/>
    <lineage>
        <taxon>Bacteria</taxon>
        <taxon>Bacillati</taxon>
        <taxon>Actinomycetota</taxon>
        <taxon>Actinomycetes</taxon>
        <taxon>Micrococcales</taxon>
        <taxon>Cellulomonadaceae</taxon>
        <taxon>Cellulomonas</taxon>
    </lineage>
</organism>
<dbReference type="FunFam" id="3.40.50.720:FF:000084">
    <property type="entry name" value="Short-chain dehydrogenase reductase"/>
    <property type="match status" value="1"/>
</dbReference>
<protein>
    <recommendedName>
        <fullName evidence="6">NAD(P)-dependent dehydrogenase, short-chain alcohol dehydrogenase family</fullName>
    </recommendedName>
</protein>
<feature type="region of interest" description="Disordered" evidence="3">
    <location>
        <begin position="1"/>
        <end position="41"/>
    </location>
</feature>
<dbReference type="Gene3D" id="3.40.50.720">
    <property type="entry name" value="NAD(P)-binding Rossmann-like Domain"/>
    <property type="match status" value="1"/>
</dbReference>
<evidence type="ECO:0000256" key="3">
    <source>
        <dbReference type="SAM" id="MobiDB-lite"/>
    </source>
</evidence>
<keyword evidence="5" id="KW-1185">Reference proteome</keyword>
<dbReference type="AlphaFoldDB" id="A0A1I0Y379"/>
<dbReference type="InterPro" id="IPR002347">
    <property type="entry name" value="SDR_fam"/>
</dbReference>
<dbReference type="InterPro" id="IPR020904">
    <property type="entry name" value="Sc_DH/Rdtase_CS"/>
</dbReference>
<dbReference type="PANTHER" id="PTHR42879:SF2">
    <property type="entry name" value="3-OXOACYL-[ACYL-CARRIER-PROTEIN] REDUCTASE FABG"/>
    <property type="match status" value="1"/>
</dbReference>
<dbReference type="PANTHER" id="PTHR42879">
    <property type="entry name" value="3-OXOACYL-(ACYL-CARRIER-PROTEIN) REDUCTASE"/>
    <property type="match status" value="1"/>
</dbReference>
<dbReference type="Pfam" id="PF13561">
    <property type="entry name" value="adh_short_C2"/>
    <property type="match status" value="1"/>
</dbReference>
<dbReference type="GO" id="GO:0032787">
    <property type="term" value="P:monocarboxylic acid metabolic process"/>
    <property type="evidence" value="ECO:0007669"/>
    <property type="project" value="UniProtKB-ARBA"/>
</dbReference>
<dbReference type="PROSITE" id="PS00061">
    <property type="entry name" value="ADH_SHORT"/>
    <property type="match status" value="1"/>
</dbReference>
<evidence type="ECO:0000256" key="1">
    <source>
        <dbReference type="ARBA" id="ARBA00006484"/>
    </source>
</evidence>
<evidence type="ECO:0008006" key="6">
    <source>
        <dbReference type="Google" id="ProtNLM"/>
    </source>
</evidence>
<dbReference type="GO" id="GO:0016491">
    <property type="term" value="F:oxidoreductase activity"/>
    <property type="evidence" value="ECO:0007669"/>
    <property type="project" value="UniProtKB-KW"/>
</dbReference>
<dbReference type="Proteomes" id="UP000199012">
    <property type="component" value="Unassembled WGS sequence"/>
</dbReference>
<dbReference type="SUPFAM" id="SSF51735">
    <property type="entry name" value="NAD(P)-binding Rossmann-fold domains"/>
    <property type="match status" value="1"/>
</dbReference>
<proteinExistence type="inferred from homology"/>
<name>A0A1I0Y379_9CELL</name>
<comment type="similarity">
    <text evidence="1">Belongs to the short-chain dehydrogenases/reductases (SDR) family.</text>
</comment>
<dbReference type="OrthoDB" id="4481821at2"/>
<gene>
    <name evidence="4" type="ORF">SAMN05421867_106121</name>
</gene>
<sequence>MTSAITSTAGGTSTATGSTTSTTTTAGSPTPDPAVTREVHEPERVVVIGGDSGIGRAVAVALAAPGRHVAVTYNSDEEGGRATGDEVEAAGATAHVRHLDLTTPTDASTAVDELADAMGGIDALVLCSGAGASQLLVDLPFEQWREVLTIDLDGFFCALQAAARRMIAAGRGGRVVAITSVHEHAPRVGAGAYCAAKGGIGLLVRTAAIELAEHGITVNAVAPGEIATPMTGQTDDAPVQDAHRPGIPVARPGDAREIAAVVELLCSAKGAYVNGASWVVDGGMLQMGPMAGSHMTSDDWRRP</sequence>
<feature type="compositionally biased region" description="Low complexity" evidence="3">
    <location>
        <begin position="1"/>
        <end position="28"/>
    </location>
</feature>
<dbReference type="InterPro" id="IPR050259">
    <property type="entry name" value="SDR"/>
</dbReference>
<keyword evidence="2" id="KW-0560">Oxidoreductase</keyword>
<dbReference type="InterPro" id="IPR036291">
    <property type="entry name" value="NAD(P)-bd_dom_sf"/>
</dbReference>
<dbReference type="PRINTS" id="PR00081">
    <property type="entry name" value="GDHRDH"/>
</dbReference>
<accession>A0A1I0Y379</accession>